<keyword evidence="1" id="KW-0812">Transmembrane</keyword>
<keyword evidence="3" id="KW-1185">Reference proteome</keyword>
<dbReference type="RefSeq" id="WP_200324153.1">
    <property type="nucleotide sequence ID" value="NZ_JAENJH010000010.1"/>
</dbReference>
<name>A0A934QXI9_9PSEU</name>
<proteinExistence type="predicted"/>
<organism evidence="2 3">
    <name type="scientific">Prauserella cavernicola</name>
    <dbReference type="NCBI Taxonomy" id="2800127"/>
    <lineage>
        <taxon>Bacteria</taxon>
        <taxon>Bacillati</taxon>
        <taxon>Actinomycetota</taxon>
        <taxon>Actinomycetes</taxon>
        <taxon>Pseudonocardiales</taxon>
        <taxon>Pseudonocardiaceae</taxon>
        <taxon>Prauserella</taxon>
    </lineage>
</organism>
<comment type="caution">
    <text evidence="2">The sequence shown here is derived from an EMBL/GenBank/DDBJ whole genome shotgun (WGS) entry which is preliminary data.</text>
</comment>
<sequence length="64" mass="6989">MEPVQETRALRRYRIAAIVLGIGFSVATALAVLLLMQRADVTPPTTEGGMTSFSRRCYSTVDPC</sequence>
<keyword evidence="1" id="KW-1133">Transmembrane helix</keyword>
<dbReference type="Proteomes" id="UP000635245">
    <property type="component" value="Unassembled WGS sequence"/>
</dbReference>
<protein>
    <submittedName>
        <fullName evidence="2">Uncharacterized protein</fullName>
    </submittedName>
</protein>
<evidence type="ECO:0000313" key="2">
    <source>
        <dbReference type="EMBL" id="MBK1788328.1"/>
    </source>
</evidence>
<evidence type="ECO:0000256" key="1">
    <source>
        <dbReference type="SAM" id="Phobius"/>
    </source>
</evidence>
<gene>
    <name evidence="2" type="ORF">JHE00_28705</name>
</gene>
<feature type="transmembrane region" description="Helical" evidence="1">
    <location>
        <begin position="15"/>
        <end position="36"/>
    </location>
</feature>
<dbReference type="AlphaFoldDB" id="A0A934QXI9"/>
<reference evidence="2" key="1">
    <citation type="submission" date="2020-12" db="EMBL/GenBank/DDBJ databases">
        <title>Prauserella sp. ASG 168, a novel actinomycete isolated from cave rock.</title>
        <authorList>
            <person name="Suriyachadkun C."/>
        </authorList>
    </citation>
    <scope>NUCLEOTIDE SEQUENCE</scope>
    <source>
        <strain evidence="2">ASG 168</strain>
    </source>
</reference>
<dbReference type="EMBL" id="JAENJH010000010">
    <property type="protein sequence ID" value="MBK1788328.1"/>
    <property type="molecule type" value="Genomic_DNA"/>
</dbReference>
<accession>A0A934QXI9</accession>
<keyword evidence="1" id="KW-0472">Membrane</keyword>
<evidence type="ECO:0000313" key="3">
    <source>
        <dbReference type="Proteomes" id="UP000635245"/>
    </source>
</evidence>